<dbReference type="KEGG" id="lal:AT746_17045"/>
<sequence>MGSPEEGFTEKSHWLSDKESPFTVLVYYLYNTLVMKCKFFLNWQPDFFKKENKQAVWCNGADLLSHH</sequence>
<name>A0A0U2ZNE3_9ALTE</name>
<protein>
    <submittedName>
        <fullName evidence="1">Uncharacterized protein</fullName>
    </submittedName>
</protein>
<dbReference type="AlphaFoldDB" id="A0A0U2ZNE3"/>
<evidence type="ECO:0000313" key="1">
    <source>
        <dbReference type="EMBL" id="ALS99804.1"/>
    </source>
</evidence>
<dbReference type="Proteomes" id="UP000068447">
    <property type="component" value="Chromosome"/>
</dbReference>
<dbReference type="EMBL" id="CP013650">
    <property type="protein sequence ID" value="ALS99804.1"/>
    <property type="molecule type" value="Genomic_DNA"/>
</dbReference>
<reference evidence="1 2" key="1">
    <citation type="submission" date="2015-12" db="EMBL/GenBank/DDBJ databases">
        <title>Complete genome of Lacimicrobium alkaliphilum KCTC 32984.</title>
        <authorList>
            <person name="Kim S.-G."/>
            <person name="Lee Y.-J."/>
        </authorList>
    </citation>
    <scope>NUCLEOTIDE SEQUENCE [LARGE SCALE GENOMIC DNA]</scope>
    <source>
        <strain evidence="1 2">YelD216</strain>
    </source>
</reference>
<gene>
    <name evidence="1" type="ORF">AT746_17045</name>
</gene>
<dbReference type="STRING" id="1526571.AT746_17045"/>
<proteinExistence type="predicted"/>
<accession>A0A0U2ZNE3</accession>
<evidence type="ECO:0000313" key="2">
    <source>
        <dbReference type="Proteomes" id="UP000068447"/>
    </source>
</evidence>
<keyword evidence="2" id="KW-1185">Reference proteome</keyword>
<organism evidence="1 2">
    <name type="scientific">Lacimicrobium alkaliphilum</name>
    <dbReference type="NCBI Taxonomy" id="1526571"/>
    <lineage>
        <taxon>Bacteria</taxon>
        <taxon>Pseudomonadati</taxon>
        <taxon>Pseudomonadota</taxon>
        <taxon>Gammaproteobacteria</taxon>
        <taxon>Alteromonadales</taxon>
        <taxon>Alteromonadaceae</taxon>
        <taxon>Lacimicrobium</taxon>
    </lineage>
</organism>